<feature type="compositionally biased region" description="Basic and acidic residues" evidence="1">
    <location>
        <begin position="1417"/>
        <end position="1429"/>
    </location>
</feature>
<evidence type="ECO:0000313" key="3">
    <source>
        <dbReference type="Proteomes" id="UP001212997"/>
    </source>
</evidence>
<feature type="compositionally biased region" description="Basic and acidic residues" evidence="1">
    <location>
        <begin position="109"/>
        <end position="119"/>
    </location>
</feature>
<dbReference type="PRINTS" id="PR01217">
    <property type="entry name" value="PRICHEXTENSN"/>
</dbReference>
<evidence type="ECO:0000313" key="2">
    <source>
        <dbReference type="EMBL" id="KAJ3478361.1"/>
    </source>
</evidence>
<feature type="compositionally biased region" description="Low complexity" evidence="1">
    <location>
        <begin position="657"/>
        <end position="669"/>
    </location>
</feature>
<reference evidence="2" key="1">
    <citation type="submission" date="2022-07" db="EMBL/GenBank/DDBJ databases">
        <title>Genome Sequence of Physisporinus lineatus.</title>
        <authorList>
            <person name="Buettner E."/>
        </authorList>
    </citation>
    <scope>NUCLEOTIDE SEQUENCE</scope>
    <source>
        <strain evidence="2">VT162</strain>
    </source>
</reference>
<feature type="compositionally biased region" description="Low complexity" evidence="1">
    <location>
        <begin position="156"/>
        <end position="202"/>
    </location>
</feature>
<feature type="compositionally biased region" description="Pro residues" evidence="1">
    <location>
        <begin position="983"/>
        <end position="993"/>
    </location>
</feature>
<feature type="region of interest" description="Disordered" evidence="1">
    <location>
        <begin position="652"/>
        <end position="1132"/>
    </location>
</feature>
<feature type="compositionally biased region" description="Polar residues" evidence="1">
    <location>
        <begin position="774"/>
        <end position="787"/>
    </location>
</feature>
<evidence type="ECO:0000256" key="1">
    <source>
        <dbReference type="SAM" id="MobiDB-lite"/>
    </source>
</evidence>
<feature type="compositionally biased region" description="Polar residues" evidence="1">
    <location>
        <begin position="709"/>
        <end position="739"/>
    </location>
</feature>
<feature type="compositionally biased region" description="Basic and acidic residues" evidence="1">
    <location>
        <begin position="1394"/>
        <end position="1404"/>
    </location>
</feature>
<feature type="compositionally biased region" description="Low complexity" evidence="1">
    <location>
        <begin position="851"/>
        <end position="865"/>
    </location>
</feature>
<feature type="region of interest" description="Disordered" evidence="1">
    <location>
        <begin position="1276"/>
        <end position="1463"/>
    </location>
</feature>
<sequence length="1475" mass="155402">MSQPQSPATGPGSSTTSVPKRRGSLLVAASDALSHLTHLGRKRRPPIRSETVTPTTPIVLSEVIEISASAARRHEAEDQERERLRNVAAQSLGLGPVLLEDALSRLDNGERRMDHGDSDHTDDEDDERDHPPESDITGFPSVSVTVPMPPPPLPLQPHMTGASGTSVSAVTSSSPSVLSPPHLIPSSTATTTTTTTSTGITSFNPFANRGRSGSIARSHHSHSNSNGHGTGTGNINGRGNSSTPLPSLNGIPAFPTTYSTLKGVSQRIAMLPKHYPPPSLLMFALAKQWKSRFIVLTTPALPPFPGASSSQGAIQVHTTGSSLGMGSANLNHTSTASYRGSSVSYLHLFKSSGDEEKEMERLEINEDSVVFVTDDEVGGRRSVIKVGGIDVGALRKDWNHEEDGKTMWLLQIMDASEAQCWIEAIKHAVLSQRSLRAGLGAVSHNMGGVEPRGDLDVMLSMRAQGLFPSNSEATSPTATPRVQSPVSLSPTTPTHSTYPNETSLSPPSTISRAHSQQGHYRQEQAPTPSQQIAQQHGGGSVQSTPKLQNVAVSALKWLRPRSPSAVSALSETETIEATTPLDESFGSVGTNLLSLRSNSISSESRFPPSSPTYSSPNTTTPSTPRLSTTPESSHLLDRKIIRDGERQLLKLAEWNPSSSPTSGGSSSVFGGNGRSSFMAMSKDSDSMRSGSPIRVGSPSLQPPPRRRAWTSSGPGSGISNASELRNGYSYSHTNGSTAESFGVKQHHPHPLNGTLSPSFMLMDGSTKNQRKPRTSWSSLSSHNSGEVTPSADHHSSIGHSHSKRWSRHGTFSHRLTPPTGAPSSSPPPAPSTPRNSTSARHPYAAADRPPSRSSSLHSSPQSLVLDLRPLSPKRASGSSVHSFTTSASSHHSRSPGHGLFSSPRSISAAHSHRVSIPPPQRPAPISALPPTPGEEPSPPSPHPPPPISPQSSPPRMPHSAPAAKTSFRDTLVLRAHRLSLSPPTMPPSSTLPPRPDEPGYRIQGHRKTNSNGSVKLGMSTPLAPIPASPTPPLDSPYPPPNGPLPPTPIFNSNTASGNTPPPAPAASTSAPAPTRPTLSLKRRLRMLSAPTPSPPPTPDLSLGSHLGGYQQTPLTASSFSSSLPSPSAASSFTASPSPFDIGFGFGSSGLASSVGGSFTPHTSVGTTNSMSPSNLNGSAAGCSNIFSPGQITHPLNIFNDTSVPPTPIGEPITTMQNDPNFLLMSPPTPPPPASLSNLTTTTTSSSNATNSSGLNGSMATGIPASVRNSLPLGIGSLKTVLSPPQPPQPVDRPLTSLDNDGPGLMTSLSPPPRRGSRRISMPDKEKLFKSGLGGEGFLSGLSPLKGEFIKDDDGEDGGVEASRRKLEGVREDPPSRSGDDSFFMNGIPGTDADEMGHPRIEIHDPPGLYEEDEDVVDPERDHEYDHDEHEREEDEEHLNEKSGTLSSAASAFGLDSPKARPLDHRCAVSLVDVSL</sequence>
<evidence type="ECO:0008006" key="4">
    <source>
        <dbReference type="Google" id="ProtNLM"/>
    </source>
</evidence>
<protein>
    <recommendedName>
        <fullName evidence="4">PH domain-containing protein</fullName>
    </recommendedName>
</protein>
<gene>
    <name evidence="2" type="ORF">NLI96_g9808</name>
</gene>
<dbReference type="EMBL" id="JANAWD010000517">
    <property type="protein sequence ID" value="KAJ3478361.1"/>
    <property type="molecule type" value="Genomic_DNA"/>
</dbReference>
<feature type="compositionally biased region" description="Low complexity" evidence="1">
    <location>
        <begin position="876"/>
        <end position="889"/>
    </location>
</feature>
<keyword evidence="3" id="KW-1185">Reference proteome</keyword>
<feature type="region of interest" description="Disordered" evidence="1">
    <location>
        <begin position="1225"/>
        <end position="1256"/>
    </location>
</feature>
<feature type="compositionally biased region" description="Low complexity" evidence="1">
    <location>
        <begin position="1"/>
        <end position="17"/>
    </location>
</feature>
<proteinExistence type="predicted"/>
<feature type="compositionally biased region" description="Low complexity" evidence="1">
    <location>
        <begin position="1234"/>
        <end position="1256"/>
    </location>
</feature>
<feature type="compositionally biased region" description="Basic residues" evidence="1">
    <location>
        <begin position="800"/>
        <end position="811"/>
    </location>
</feature>
<feature type="region of interest" description="Disordered" evidence="1">
    <location>
        <begin position="36"/>
        <end position="57"/>
    </location>
</feature>
<feature type="compositionally biased region" description="Polar residues" evidence="1">
    <location>
        <begin position="467"/>
        <end position="534"/>
    </location>
</feature>
<feature type="compositionally biased region" description="Low complexity" evidence="1">
    <location>
        <begin position="1112"/>
        <end position="1132"/>
    </location>
</feature>
<feature type="compositionally biased region" description="Low complexity" evidence="1">
    <location>
        <begin position="599"/>
        <end position="633"/>
    </location>
</feature>
<accession>A0AAD5UV31</accession>
<feature type="compositionally biased region" description="Pro residues" evidence="1">
    <location>
        <begin position="1023"/>
        <end position="1048"/>
    </location>
</feature>
<organism evidence="2 3">
    <name type="scientific">Meripilus lineatus</name>
    <dbReference type="NCBI Taxonomy" id="2056292"/>
    <lineage>
        <taxon>Eukaryota</taxon>
        <taxon>Fungi</taxon>
        <taxon>Dikarya</taxon>
        <taxon>Basidiomycota</taxon>
        <taxon>Agaricomycotina</taxon>
        <taxon>Agaricomycetes</taxon>
        <taxon>Polyporales</taxon>
        <taxon>Meripilaceae</taxon>
        <taxon>Meripilus</taxon>
    </lineage>
</organism>
<dbReference type="Proteomes" id="UP001212997">
    <property type="component" value="Unassembled WGS sequence"/>
</dbReference>
<feature type="region of interest" description="Disordered" evidence="1">
    <location>
        <begin position="599"/>
        <end position="638"/>
    </location>
</feature>
<feature type="compositionally biased region" description="Pro residues" evidence="1">
    <location>
        <begin position="916"/>
        <end position="956"/>
    </location>
</feature>
<name>A0AAD5UV31_9APHY</name>
<feature type="region of interest" description="Disordered" evidence="1">
    <location>
        <begin position="109"/>
        <end position="248"/>
    </location>
</feature>
<feature type="compositionally biased region" description="Basic and acidic residues" evidence="1">
    <location>
        <begin position="1361"/>
        <end position="1379"/>
    </location>
</feature>
<feature type="region of interest" description="Disordered" evidence="1">
    <location>
        <begin position="467"/>
        <end position="545"/>
    </location>
</feature>
<feature type="region of interest" description="Disordered" evidence="1">
    <location>
        <begin position="1"/>
        <end position="24"/>
    </location>
</feature>
<comment type="caution">
    <text evidence="2">The sequence shown here is derived from an EMBL/GenBank/DDBJ whole genome shotgun (WGS) entry which is preliminary data.</text>
</comment>
<feature type="compositionally biased region" description="Low complexity" evidence="1">
    <location>
        <begin position="1065"/>
        <end position="1077"/>
    </location>
</feature>